<evidence type="ECO:0000313" key="11">
    <source>
        <dbReference type="EMBL" id="CCH42152.1"/>
    </source>
</evidence>
<comment type="caution">
    <text evidence="11">The sequence shown here is derived from an EMBL/GenBank/DDBJ whole genome shotgun (WGS) entry which is preliminary data.</text>
</comment>
<dbReference type="FunCoup" id="K0KJ39">
    <property type="interactions" value="894"/>
</dbReference>
<evidence type="ECO:0000256" key="4">
    <source>
        <dbReference type="ARBA" id="ARBA00022741"/>
    </source>
</evidence>
<dbReference type="GO" id="GO:0005664">
    <property type="term" value="C:nuclear origin of replication recognition complex"/>
    <property type="evidence" value="ECO:0007669"/>
    <property type="project" value="TreeGrafter"/>
</dbReference>
<comment type="subcellular location">
    <subcellularLocation>
        <location evidence="1">Nucleus</location>
    </subcellularLocation>
</comment>
<evidence type="ECO:0000256" key="5">
    <source>
        <dbReference type="ARBA" id="ARBA00022840"/>
    </source>
</evidence>
<feature type="compositionally biased region" description="Basic and acidic residues" evidence="7">
    <location>
        <begin position="295"/>
        <end position="314"/>
    </location>
</feature>
<protein>
    <submittedName>
        <fullName evidence="11">Origin recognition complex subunit 5</fullName>
    </submittedName>
</protein>
<evidence type="ECO:0000259" key="9">
    <source>
        <dbReference type="Pfam" id="PF14630"/>
    </source>
</evidence>
<dbReference type="InterPro" id="IPR048866">
    <property type="entry name" value="ORC5_lid"/>
</dbReference>
<keyword evidence="3" id="KW-0235">DNA replication</keyword>
<dbReference type="PANTHER" id="PTHR12705">
    <property type="entry name" value="ORIGIN RECOGNITION COMPLEX SUBUNIT 5"/>
    <property type="match status" value="1"/>
</dbReference>
<keyword evidence="12" id="KW-1185">Reference proteome</keyword>
<proteinExistence type="inferred from homology"/>
<evidence type="ECO:0000313" key="12">
    <source>
        <dbReference type="Proteomes" id="UP000009328"/>
    </source>
</evidence>
<sequence length="463" mass="54008">MSIRTLVKERDEQLDLLLAFIRPTTLESFSSLLIYGNPSTGKSYTTKKYMEHAQINNIWIQCDDCVSIKVILKRILQKVQLLVTEDLGDDFIINRNDTLTFDNFLSTLSEIFTVGVVKGHHYIVLDRADELMDDEADLFRQFTRLSEVSRIPNLSVIFITSIKPREIITFGLPMIYFENYDNEQISRILSADPICKFSDELGINEFELRSFWSNYINIIVESFFPYTTNLNVLKRISIKLWDKFTKEIENGNLKTNEFLALYRANLSLLSSDYAFESELKDENEEEQEEDENENETEKKEDEENDKDEDRKSPKQNDNNESGFSITTKYLIIAGYLASFNDSKYDWVFFSKLKGFHKKKQIFRSSKNSSMKLSSRLLEPSSFELERLLAITHALYKLENSKPLISNLDLSTQISNLSTLKILIKSKNNDFINPKTKWKINVNFQYVKNLSDELNFPLENYLAE</sequence>
<dbReference type="GO" id="GO:0006270">
    <property type="term" value="P:DNA replication initiation"/>
    <property type="evidence" value="ECO:0007669"/>
    <property type="project" value="TreeGrafter"/>
</dbReference>
<dbReference type="STRING" id="1206466.K0KJ39"/>
<dbReference type="EMBL" id="CAIF01000039">
    <property type="protein sequence ID" value="CCH42152.1"/>
    <property type="molecule type" value="Genomic_DNA"/>
</dbReference>
<evidence type="ECO:0000256" key="1">
    <source>
        <dbReference type="ARBA" id="ARBA00004123"/>
    </source>
</evidence>
<dbReference type="InParanoid" id="K0KJ39"/>
<dbReference type="PANTHER" id="PTHR12705:SF0">
    <property type="entry name" value="ORIGIN RECOGNITION COMPLEX SUBUNIT 5"/>
    <property type="match status" value="1"/>
</dbReference>
<dbReference type="eggNOG" id="KOG2543">
    <property type="taxonomic scope" value="Eukaryota"/>
</dbReference>
<feature type="domain" description="ORC5 lid" evidence="10">
    <location>
        <begin position="212"/>
        <end position="269"/>
    </location>
</feature>
<evidence type="ECO:0000259" key="10">
    <source>
        <dbReference type="Pfam" id="PF21639"/>
    </source>
</evidence>
<keyword evidence="5" id="KW-0067">ATP-binding</keyword>
<dbReference type="AlphaFoldDB" id="K0KJ39"/>
<evidence type="ECO:0000256" key="2">
    <source>
        <dbReference type="ARBA" id="ARBA00006269"/>
    </source>
</evidence>
<feature type="region of interest" description="Disordered" evidence="7">
    <location>
        <begin position="279"/>
        <end position="319"/>
    </location>
</feature>
<reference evidence="11 12" key="1">
    <citation type="journal article" date="2012" name="Eukaryot. Cell">
        <title>Draft genome sequence of Wickerhamomyces ciferrii NRRL Y-1031 F-60-10.</title>
        <authorList>
            <person name="Schneider J."/>
            <person name="Andrea H."/>
            <person name="Blom J."/>
            <person name="Jaenicke S."/>
            <person name="Ruckert C."/>
            <person name="Schorsch C."/>
            <person name="Szczepanowski R."/>
            <person name="Farwick M."/>
            <person name="Goesmann A."/>
            <person name="Puhler A."/>
            <person name="Schaffer S."/>
            <person name="Tauch A."/>
            <person name="Kohler T."/>
            <person name="Brinkrolf K."/>
        </authorList>
    </citation>
    <scope>NUCLEOTIDE SEQUENCE [LARGE SCALE GENOMIC DNA]</scope>
    <source>
        <strain evidence="12">ATCC 14091 / BCRC 22168 / CBS 111 / JCM 3599 / NBRC 0793 / NRRL Y-1031 F-60-10</strain>
    </source>
</reference>
<feature type="domain" description="Origin recognition complex subunit 5 C-terminal" evidence="9">
    <location>
        <begin position="324"/>
        <end position="461"/>
    </location>
</feature>
<dbReference type="GO" id="GO:0003688">
    <property type="term" value="F:DNA replication origin binding"/>
    <property type="evidence" value="ECO:0007669"/>
    <property type="project" value="TreeGrafter"/>
</dbReference>
<dbReference type="Gene3D" id="3.40.50.300">
    <property type="entry name" value="P-loop containing nucleotide triphosphate hydrolases"/>
    <property type="match status" value="1"/>
</dbReference>
<dbReference type="InterPro" id="IPR047088">
    <property type="entry name" value="ORC5_C"/>
</dbReference>
<accession>K0KJ39</accession>
<gene>
    <name evidence="11" type="ORF">BN7_1697</name>
</gene>
<feature type="domain" description="Orc1-like AAA ATPase" evidence="8">
    <location>
        <begin position="9"/>
        <end position="156"/>
    </location>
</feature>
<evidence type="ECO:0000256" key="7">
    <source>
        <dbReference type="SAM" id="MobiDB-lite"/>
    </source>
</evidence>
<dbReference type="HOGENOM" id="CLU_028223_2_1_1"/>
<dbReference type="Proteomes" id="UP000009328">
    <property type="component" value="Unassembled WGS sequence"/>
</dbReference>
<evidence type="ECO:0000256" key="3">
    <source>
        <dbReference type="ARBA" id="ARBA00022705"/>
    </source>
</evidence>
<dbReference type="Pfam" id="PF14630">
    <property type="entry name" value="ORC5_C"/>
    <property type="match status" value="1"/>
</dbReference>
<dbReference type="InterPro" id="IPR027417">
    <property type="entry name" value="P-loop_NTPase"/>
</dbReference>
<comment type="similarity">
    <text evidence="2">Belongs to the ORC5 family.</text>
</comment>
<dbReference type="Pfam" id="PF21639">
    <property type="entry name" value="ORC5_lid"/>
    <property type="match status" value="1"/>
</dbReference>
<dbReference type="InterPro" id="IPR020796">
    <property type="entry name" value="ORC5"/>
</dbReference>
<dbReference type="InterPro" id="IPR041664">
    <property type="entry name" value="AAA_16"/>
</dbReference>
<keyword evidence="4" id="KW-0547">Nucleotide-binding</keyword>
<dbReference type="SUPFAM" id="SSF52540">
    <property type="entry name" value="P-loop containing nucleoside triphosphate hydrolases"/>
    <property type="match status" value="1"/>
</dbReference>
<evidence type="ECO:0000256" key="6">
    <source>
        <dbReference type="ARBA" id="ARBA00023242"/>
    </source>
</evidence>
<feature type="compositionally biased region" description="Acidic residues" evidence="7">
    <location>
        <begin position="279"/>
        <end position="294"/>
    </location>
</feature>
<name>K0KJ39_WICCF</name>
<organism evidence="11 12">
    <name type="scientific">Wickerhamomyces ciferrii (strain ATCC 14091 / BCRC 22168 / CBS 111 / JCM 3599 / NBRC 0793 / NRRL Y-1031 F-60-10)</name>
    <name type="common">Yeast</name>
    <name type="synonym">Pichia ciferrii</name>
    <dbReference type="NCBI Taxonomy" id="1206466"/>
    <lineage>
        <taxon>Eukaryota</taxon>
        <taxon>Fungi</taxon>
        <taxon>Dikarya</taxon>
        <taxon>Ascomycota</taxon>
        <taxon>Saccharomycotina</taxon>
        <taxon>Saccharomycetes</taxon>
        <taxon>Phaffomycetales</taxon>
        <taxon>Wickerhamomycetaceae</taxon>
        <taxon>Wickerhamomyces</taxon>
    </lineage>
</organism>
<evidence type="ECO:0000259" key="8">
    <source>
        <dbReference type="Pfam" id="PF13191"/>
    </source>
</evidence>
<dbReference type="Pfam" id="PF13191">
    <property type="entry name" value="AAA_16"/>
    <property type="match status" value="1"/>
</dbReference>
<keyword evidence="6" id="KW-0539">Nucleus</keyword>